<accession>A0A9E8SSL0</accession>
<reference evidence="7" key="1">
    <citation type="submission" date="2022-11" db="EMBL/GenBank/DDBJ databases">
        <title>Dyadobacter pollutisoli sp. nov., isolated from plastic dumped soil.</title>
        <authorList>
            <person name="Kim J.M."/>
            <person name="Kim K.R."/>
            <person name="Lee J.K."/>
            <person name="Hao L."/>
            <person name="Jeon C.O."/>
        </authorList>
    </citation>
    <scope>NUCLEOTIDE SEQUENCE</scope>
    <source>
        <strain evidence="7">U1</strain>
    </source>
</reference>
<dbReference type="PANTHER" id="PTHR21237:SF23">
    <property type="entry name" value="GRPE PROTEIN HOMOLOG, MITOCHONDRIAL"/>
    <property type="match status" value="1"/>
</dbReference>
<keyword evidence="3" id="KW-0346">Stress response</keyword>
<comment type="subunit">
    <text evidence="3">Homodimer.</text>
</comment>
<dbReference type="GO" id="GO:0042803">
    <property type="term" value="F:protein homodimerization activity"/>
    <property type="evidence" value="ECO:0007669"/>
    <property type="project" value="InterPro"/>
</dbReference>
<dbReference type="PRINTS" id="PR00773">
    <property type="entry name" value="GRPEPROTEIN"/>
</dbReference>
<evidence type="ECO:0000313" key="7">
    <source>
        <dbReference type="EMBL" id="WAC15467.1"/>
    </source>
</evidence>
<evidence type="ECO:0000256" key="5">
    <source>
        <dbReference type="SAM" id="Coils"/>
    </source>
</evidence>
<dbReference type="InterPro" id="IPR009012">
    <property type="entry name" value="GrpE_head"/>
</dbReference>
<evidence type="ECO:0000256" key="4">
    <source>
        <dbReference type="RuleBase" id="RU004478"/>
    </source>
</evidence>
<keyword evidence="2 3" id="KW-0143">Chaperone</keyword>
<dbReference type="GO" id="GO:0006457">
    <property type="term" value="P:protein folding"/>
    <property type="evidence" value="ECO:0007669"/>
    <property type="project" value="InterPro"/>
</dbReference>
<dbReference type="Pfam" id="PF01025">
    <property type="entry name" value="GrpE"/>
    <property type="match status" value="1"/>
</dbReference>
<dbReference type="InterPro" id="IPR013805">
    <property type="entry name" value="GrpE_CC"/>
</dbReference>
<organism evidence="7 8">
    <name type="scientific">Dyadobacter pollutisoli</name>
    <dbReference type="NCBI Taxonomy" id="2910158"/>
    <lineage>
        <taxon>Bacteria</taxon>
        <taxon>Pseudomonadati</taxon>
        <taxon>Bacteroidota</taxon>
        <taxon>Cytophagia</taxon>
        <taxon>Cytophagales</taxon>
        <taxon>Spirosomataceae</taxon>
        <taxon>Dyadobacter</taxon>
    </lineage>
</organism>
<dbReference type="CDD" id="cd00446">
    <property type="entry name" value="GrpE"/>
    <property type="match status" value="1"/>
</dbReference>
<comment type="function">
    <text evidence="3">Participates actively in the response to hyperosmotic and heat shock by preventing the aggregation of stress-denatured proteins, in association with DnaK and GrpE. It is the nucleotide exchange factor for DnaK and may function as a thermosensor. Unfolded proteins bind initially to DnaJ; upon interaction with the DnaJ-bound protein, DnaK hydrolyzes its bound ATP, resulting in the formation of a stable complex. GrpE releases ADP from DnaK; ATP binding to DnaK triggers the release of the substrate protein, thus completing the reaction cycle. Several rounds of ATP-dependent interactions between DnaJ, DnaK and GrpE are required for fully efficient folding.</text>
</comment>
<protein>
    <recommendedName>
        <fullName evidence="3">Protein GrpE</fullName>
    </recommendedName>
    <alternativeName>
        <fullName evidence="3">HSP-70 cofactor</fullName>
    </alternativeName>
</protein>
<dbReference type="AlphaFoldDB" id="A0A9E8SSL0"/>
<proteinExistence type="inferred from homology"/>
<dbReference type="Gene3D" id="2.30.22.10">
    <property type="entry name" value="Head domain of nucleotide exchange factor GrpE"/>
    <property type="match status" value="1"/>
</dbReference>
<evidence type="ECO:0000256" key="1">
    <source>
        <dbReference type="ARBA" id="ARBA00009054"/>
    </source>
</evidence>
<dbReference type="PANTHER" id="PTHR21237">
    <property type="entry name" value="GRPE PROTEIN"/>
    <property type="match status" value="1"/>
</dbReference>
<dbReference type="SUPFAM" id="SSF58014">
    <property type="entry name" value="Coiled-coil domain of nucleotide exchange factor GrpE"/>
    <property type="match status" value="1"/>
</dbReference>
<dbReference type="GO" id="GO:0005737">
    <property type="term" value="C:cytoplasm"/>
    <property type="evidence" value="ECO:0007669"/>
    <property type="project" value="UniProtKB-SubCell"/>
</dbReference>
<evidence type="ECO:0000256" key="2">
    <source>
        <dbReference type="ARBA" id="ARBA00023186"/>
    </source>
</evidence>
<name>A0A9E8SSL0_9BACT</name>
<dbReference type="Gene3D" id="3.90.20.20">
    <property type="match status" value="1"/>
</dbReference>
<evidence type="ECO:0000256" key="6">
    <source>
        <dbReference type="SAM" id="MobiDB-lite"/>
    </source>
</evidence>
<feature type="coiled-coil region" evidence="5">
    <location>
        <begin position="72"/>
        <end position="99"/>
    </location>
</feature>
<dbReference type="GO" id="GO:0051087">
    <property type="term" value="F:protein-folding chaperone binding"/>
    <property type="evidence" value="ECO:0007669"/>
    <property type="project" value="InterPro"/>
</dbReference>
<feature type="compositionally biased region" description="Low complexity" evidence="6">
    <location>
        <begin position="52"/>
        <end position="68"/>
    </location>
</feature>
<evidence type="ECO:0000256" key="3">
    <source>
        <dbReference type="HAMAP-Rule" id="MF_01151"/>
    </source>
</evidence>
<dbReference type="InterPro" id="IPR000740">
    <property type="entry name" value="GrpE"/>
</dbReference>
<dbReference type="EMBL" id="CP112998">
    <property type="protein sequence ID" value="WAC15467.1"/>
    <property type="molecule type" value="Genomic_DNA"/>
</dbReference>
<dbReference type="GO" id="GO:0000774">
    <property type="term" value="F:adenyl-nucleotide exchange factor activity"/>
    <property type="evidence" value="ECO:0007669"/>
    <property type="project" value="InterPro"/>
</dbReference>
<keyword evidence="3" id="KW-0963">Cytoplasm</keyword>
<dbReference type="KEGG" id="dpf:ON006_18725"/>
<sequence>MPENTDFNIDQDKNYEMNEEQAPLETDNLVNEEHTETSNSVPLDNAGQEITGAAPAGEAPSGEAPVAETNPLDAAKIEIAELKDKYLRLYADFENFRRRTAKEKLEMISGASADMVKVILPIVDDFERAKVSFDSSTEIDALKEGVDLIYTKLFKTLESKGLKAMESKGETFDAEIHESIAQFPAPSEDLKGKVIDEIEKGYYLNDKVIRYAKVIVGA</sequence>
<gene>
    <name evidence="3" type="primary">grpE</name>
    <name evidence="7" type="ORF">ON006_18725</name>
</gene>
<dbReference type="GO" id="GO:0051082">
    <property type="term" value="F:unfolded protein binding"/>
    <property type="evidence" value="ECO:0007669"/>
    <property type="project" value="TreeGrafter"/>
</dbReference>
<dbReference type="Proteomes" id="UP001164653">
    <property type="component" value="Chromosome"/>
</dbReference>
<dbReference type="HAMAP" id="MF_01151">
    <property type="entry name" value="GrpE"/>
    <property type="match status" value="1"/>
</dbReference>
<comment type="subcellular location">
    <subcellularLocation>
        <location evidence="3">Cytoplasm</location>
    </subcellularLocation>
</comment>
<comment type="similarity">
    <text evidence="1 3 4">Belongs to the GrpE family.</text>
</comment>
<feature type="region of interest" description="Disordered" evidence="6">
    <location>
        <begin position="1"/>
        <end position="69"/>
    </location>
</feature>
<keyword evidence="8" id="KW-1185">Reference proteome</keyword>
<keyword evidence="5" id="KW-0175">Coiled coil</keyword>
<evidence type="ECO:0000313" key="8">
    <source>
        <dbReference type="Proteomes" id="UP001164653"/>
    </source>
</evidence>
<dbReference type="SUPFAM" id="SSF51064">
    <property type="entry name" value="Head domain of nucleotide exchange factor GrpE"/>
    <property type="match status" value="1"/>
</dbReference>
<dbReference type="RefSeq" id="WP_244821182.1">
    <property type="nucleotide sequence ID" value="NZ_CP112998.1"/>
</dbReference>